<evidence type="ECO:0000256" key="1">
    <source>
        <dbReference type="ARBA" id="ARBA00008668"/>
    </source>
</evidence>
<accession>A0A5A7QSD8</accession>
<dbReference type="Proteomes" id="UP000325081">
    <property type="component" value="Unassembled WGS sequence"/>
</dbReference>
<sequence length="252" mass="28669">MTGFSFASGSRYDPLTPIISVECDLMFRAIGTFQKLPGEARDSYREEQDNEIVKNALFLVSAGTNDFVVNYFPVPIRRNNYTISEYTSFVLQEARQVFQGLVDQGATRIGVVGLPPLGCLPIVITLYSEDPIANRDCIANFSWVARDYNHMLQNELKEMQKQLQPSGSRIAYMDIFGPLEEMTLGNKYDFEEVRKGFCGTGLLEASHMCNSNSVVCEDVNEYVFWDAIHPTEKTYFLLFQEFRPLIDSLVKE</sequence>
<dbReference type="PANTHER" id="PTHR45642">
    <property type="entry name" value="GDSL ESTERASE/LIPASE EXL3"/>
    <property type="match status" value="1"/>
</dbReference>
<gene>
    <name evidence="2" type="ORF">STAS_23908</name>
</gene>
<dbReference type="PANTHER" id="PTHR45642:SF3">
    <property type="entry name" value="OS09G0540400 PROTEIN"/>
    <property type="match status" value="1"/>
</dbReference>
<organism evidence="2 3">
    <name type="scientific">Striga asiatica</name>
    <name type="common">Asiatic witchweed</name>
    <name type="synonym">Buchnera asiatica</name>
    <dbReference type="NCBI Taxonomy" id="4170"/>
    <lineage>
        <taxon>Eukaryota</taxon>
        <taxon>Viridiplantae</taxon>
        <taxon>Streptophyta</taxon>
        <taxon>Embryophyta</taxon>
        <taxon>Tracheophyta</taxon>
        <taxon>Spermatophyta</taxon>
        <taxon>Magnoliopsida</taxon>
        <taxon>eudicotyledons</taxon>
        <taxon>Gunneridae</taxon>
        <taxon>Pentapetalae</taxon>
        <taxon>asterids</taxon>
        <taxon>lamiids</taxon>
        <taxon>Lamiales</taxon>
        <taxon>Orobanchaceae</taxon>
        <taxon>Buchnereae</taxon>
        <taxon>Striga</taxon>
    </lineage>
</organism>
<proteinExistence type="inferred from homology"/>
<dbReference type="OrthoDB" id="1600564at2759"/>
<dbReference type="InterPro" id="IPR036514">
    <property type="entry name" value="SGNH_hydro_sf"/>
</dbReference>
<dbReference type="EMBL" id="BKCP01007627">
    <property type="protein sequence ID" value="GER46841.1"/>
    <property type="molecule type" value="Genomic_DNA"/>
</dbReference>
<name>A0A5A7QSD8_STRAF</name>
<dbReference type="Pfam" id="PF00657">
    <property type="entry name" value="Lipase_GDSL"/>
    <property type="match status" value="1"/>
</dbReference>
<dbReference type="InterPro" id="IPR001087">
    <property type="entry name" value="GDSL"/>
</dbReference>
<dbReference type="InterPro" id="IPR050592">
    <property type="entry name" value="GDSL_lipolytic_enzyme"/>
</dbReference>
<comment type="caution">
    <text evidence="2">The sequence shown here is derived from an EMBL/GenBank/DDBJ whole genome shotgun (WGS) entry which is preliminary data.</text>
</comment>
<dbReference type="Gene3D" id="3.40.50.1110">
    <property type="entry name" value="SGNH hydrolase"/>
    <property type="match status" value="1"/>
</dbReference>
<protein>
    <submittedName>
        <fullName evidence="2">GDSL esterase/lipase</fullName>
    </submittedName>
</protein>
<dbReference type="SUPFAM" id="SSF52266">
    <property type="entry name" value="SGNH hydrolase"/>
    <property type="match status" value="1"/>
</dbReference>
<comment type="similarity">
    <text evidence="1">Belongs to the 'GDSL' lipolytic enzyme family.</text>
</comment>
<evidence type="ECO:0000313" key="3">
    <source>
        <dbReference type="Proteomes" id="UP000325081"/>
    </source>
</evidence>
<dbReference type="GO" id="GO:0016788">
    <property type="term" value="F:hydrolase activity, acting on ester bonds"/>
    <property type="evidence" value="ECO:0007669"/>
    <property type="project" value="InterPro"/>
</dbReference>
<evidence type="ECO:0000313" key="2">
    <source>
        <dbReference type="EMBL" id="GER46841.1"/>
    </source>
</evidence>
<keyword evidence="3" id="KW-1185">Reference proteome</keyword>
<reference evidence="3" key="1">
    <citation type="journal article" date="2019" name="Curr. Biol.">
        <title>Genome Sequence of Striga asiatica Provides Insight into the Evolution of Plant Parasitism.</title>
        <authorList>
            <person name="Yoshida S."/>
            <person name="Kim S."/>
            <person name="Wafula E.K."/>
            <person name="Tanskanen J."/>
            <person name="Kim Y.M."/>
            <person name="Honaas L."/>
            <person name="Yang Z."/>
            <person name="Spallek T."/>
            <person name="Conn C.E."/>
            <person name="Ichihashi Y."/>
            <person name="Cheong K."/>
            <person name="Cui S."/>
            <person name="Der J.P."/>
            <person name="Gundlach H."/>
            <person name="Jiao Y."/>
            <person name="Hori C."/>
            <person name="Ishida J.K."/>
            <person name="Kasahara H."/>
            <person name="Kiba T."/>
            <person name="Kim M.S."/>
            <person name="Koo N."/>
            <person name="Laohavisit A."/>
            <person name="Lee Y.H."/>
            <person name="Lumba S."/>
            <person name="McCourt P."/>
            <person name="Mortimer J.C."/>
            <person name="Mutuku J.M."/>
            <person name="Nomura T."/>
            <person name="Sasaki-Sekimoto Y."/>
            <person name="Seto Y."/>
            <person name="Wang Y."/>
            <person name="Wakatake T."/>
            <person name="Sakakibara H."/>
            <person name="Demura T."/>
            <person name="Yamaguchi S."/>
            <person name="Yoneyama K."/>
            <person name="Manabe R.I."/>
            <person name="Nelson D.C."/>
            <person name="Schulman A.H."/>
            <person name="Timko M.P."/>
            <person name="dePamphilis C.W."/>
            <person name="Choi D."/>
            <person name="Shirasu K."/>
        </authorList>
    </citation>
    <scope>NUCLEOTIDE SEQUENCE [LARGE SCALE GENOMIC DNA]</scope>
    <source>
        <strain evidence="3">cv. UVA1</strain>
    </source>
</reference>
<dbReference type="AlphaFoldDB" id="A0A5A7QSD8"/>